<evidence type="ECO:0000313" key="2">
    <source>
        <dbReference type="EMBL" id="WUX34725.1"/>
    </source>
</evidence>
<evidence type="ECO:0000313" key="3">
    <source>
        <dbReference type="EMBL" id="WUX41938.1"/>
    </source>
</evidence>
<proteinExistence type="predicted"/>
<accession>A0ABZ1ZTL1</accession>
<evidence type="ECO:0000256" key="1">
    <source>
        <dbReference type="SAM" id="MobiDB-lite"/>
    </source>
</evidence>
<feature type="compositionally biased region" description="Gly residues" evidence="1">
    <location>
        <begin position="103"/>
        <end position="117"/>
    </location>
</feature>
<dbReference type="Proteomes" id="UP001431926">
    <property type="component" value="Chromosome"/>
</dbReference>
<gene>
    <name evidence="2" type="ORF">OG367_00085</name>
    <name evidence="3" type="ORF">OG367_39535</name>
</gene>
<evidence type="ECO:0000313" key="4">
    <source>
        <dbReference type="Proteomes" id="UP001431926"/>
    </source>
</evidence>
<keyword evidence="4" id="KW-1185">Reference proteome</keyword>
<reference evidence="3" key="1">
    <citation type="submission" date="2022-10" db="EMBL/GenBank/DDBJ databases">
        <title>The complete genomes of actinobacterial strains from the NBC collection.</title>
        <authorList>
            <person name="Joergensen T.S."/>
            <person name="Alvarez Arevalo M."/>
            <person name="Sterndorff E.B."/>
            <person name="Faurdal D."/>
            <person name="Vuksanovic O."/>
            <person name="Mourched A.-S."/>
            <person name="Charusanti P."/>
            <person name="Shaw S."/>
            <person name="Blin K."/>
            <person name="Weber T."/>
        </authorList>
    </citation>
    <scope>NUCLEOTIDE SEQUENCE</scope>
    <source>
        <strain evidence="3">NBC_01436</strain>
    </source>
</reference>
<name>A0ABZ1ZTL1_STRAQ</name>
<feature type="region of interest" description="Disordered" evidence="1">
    <location>
        <begin position="92"/>
        <end position="126"/>
    </location>
</feature>
<dbReference type="EMBL" id="CP109491">
    <property type="protein sequence ID" value="WUX41938.1"/>
    <property type="molecule type" value="Genomic_DNA"/>
</dbReference>
<sequence length="126" mass="13601">MRRVWLTPLPALRGLPVGDIAAGMLVRCGFDRPDVRKRWVLRQRNKESVAEVADALAWSVAVSLDEIVPTEHLGRTVRAAVDAYVDDPQVTGSRGGCAEAQGTVGGPQGPARRGGPGWHRRDGCIH</sequence>
<organism evidence="3 4">
    <name type="scientific">Streptomyces anulatus</name>
    <name type="common">Streptomyces chrysomallus</name>
    <dbReference type="NCBI Taxonomy" id="1892"/>
    <lineage>
        <taxon>Bacteria</taxon>
        <taxon>Bacillati</taxon>
        <taxon>Actinomycetota</taxon>
        <taxon>Actinomycetes</taxon>
        <taxon>Kitasatosporales</taxon>
        <taxon>Streptomycetaceae</taxon>
        <taxon>Streptomyces</taxon>
    </lineage>
</organism>
<dbReference type="RefSeq" id="WP_329353792.1">
    <property type="nucleotide sequence ID" value="NZ_CP109490.1"/>
</dbReference>
<protein>
    <submittedName>
        <fullName evidence="3">Uncharacterized protein</fullName>
    </submittedName>
</protein>
<dbReference type="EMBL" id="CP109491">
    <property type="protein sequence ID" value="WUX34725.1"/>
    <property type="molecule type" value="Genomic_DNA"/>
</dbReference>